<dbReference type="EMBL" id="CP045905">
    <property type="protein sequence ID" value="QQP36544.1"/>
    <property type="molecule type" value="Genomic_DNA"/>
</dbReference>
<name>A0A7T8GRP4_CALRO</name>
<organism evidence="1 2">
    <name type="scientific">Caligus rogercresseyi</name>
    <name type="common">Sea louse</name>
    <dbReference type="NCBI Taxonomy" id="217165"/>
    <lineage>
        <taxon>Eukaryota</taxon>
        <taxon>Metazoa</taxon>
        <taxon>Ecdysozoa</taxon>
        <taxon>Arthropoda</taxon>
        <taxon>Crustacea</taxon>
        <taxon>Multicrustacea</taxon>
        <taxon>Hexanauplia</taxon>
        <taxon>Copepoda</taxon>
        <taxon>Siphonostomatoida</taxon>
        <taxon>Caligidae</taxon>
        <taxon>Caligus</taxon>
    </lineage>
</organism>
<dbReference type="AlphaFoldDB" id="A0A7T8GRP4"/>
<sequence length="110" mass="12299">YILFGFTLRSNLTKEERAIRTAISNCKAYISLKLTGEEIIESSKLQAILISVAARYTAFALKIPTLGGGSWDNASVLVKYFLSTSQHYAKAIRIIVKNIRNLKKNLSFTI</sequence>
<dbReference type="Proteomes" id="UP000595437">
    <property type="component" value="Chromosome 16"/>
</dbReference>
<evidence type="ECO:0000313" key="2">
    <source>
        <dbReference type="Proteomes" id="UP000595437"/>
    </source>
</evidence>
<proteinExistence type="predicted"/>
<gene>
    <name evidence="1" type="ORF">FKW44_021678</name>
</gene>
<feature type="non-terminal residue" evidence="1">
    <location>
        <position position="1"/>
    </location>
</feature>
<reference evidence="2" key="1">
    <citation type="submission" date="2021-01" db="EMBL/GenBank/DDBJ databases">
        <title>Caligus Genome Assembly.</title>
        <authorList>
            <person name="Gallardo-Escarate C."/>
        </authorList>
    </citation>
    <scope>NUCLEOTIDE SEQUENCE [LARGE SCALE GENOMIC DNA]</scope>
</reference>
<evidence type="ECO:0000313" key="1">
    <source>
        <dbReference type="EMBL" id="QQP36544.1"/>
    </source>
</evidence>
<protein>
    <submittedName>
        <fullName evidence="1">Uncharacterized protein</fullName>
    </submittedName>
</protein>
<accession>A0A7T8GRP4</accession>
<keyword evidence="2" id="KW-1185">Reference proteome</keyword>